<dbReference type="PANTHER" id="PTHR24123">
    <property type="entry name" value="ANKYRIN REPEAT-CONTAINING"/>
    <property type="match status" value="1"/>
</dbReference>
<evidence type="ECO:0008006" key="8">
    <source>
        <dbReference type="Google" id="ProtNLM"/>
    </source>
</evidence>
<gene>
    <name evidence="6" type="ORF">NPX13_g5280</name>
</gene>
<name>A0A9W8TMV0_9PEZI</name>
<evidence type="ECO:0000256" key="3">
    <source>
        <dbReference type="PROSITE-ProRule" id="PRU00023"/>
    </source>
</evidence>
<keyword evidence="7" id="KW-1185">Reference proteome</keyword>
<evidence type="ECO:0000313" key="7">
    <source>
        <dbReference type="Proteomes" id="UP001148614"/>
    </source>
</evidence>
<feature type="compositionally biased region" description="Basic residues" evidence="5">
    <location>
        <begin position="428"/>
        <end position="437"/>
    </location>
</feature>
<dbReference type="Proteomes" id="UP001148614">
    <property type="component" value="Unassembled WGS sequence"/>
</dbReference>
<proteinExistence type="predicted"/>
<dbReference type="Pfam" id="PF12796">
    <property type="entry name" value="Ank_2"/>
    <property type="match status" value="1"/>
</dbReference>
<feature type="compositionally biased region" description="Basic and acidic residues" evidence="5">
    <location>
        <begin position="418"/>
        <end position="427"/>
    </location>
</feature>
<evidence type="ECO:0000256" key="2">
    <source>
        <dbReference type="ARBA" id="ARBA00023043"/>
    </source>
</evidence>
<dbReference type="PANTHER" id="PTHR24123:SF33">
    <property type="entry name" value="PROTEIN HOS4"/>
    <property type="match status" value="1"/>
</dbReference>
<keyword evidence="1" id="KW-0677">Repeat</keyword>
<dbReference type="InterPro" id="IPR036770">
    <property type="entry name" value="Ankyrin_rpt-contain_sf"/>
</dbReference>
<keyword evidence="4" id="KW-0175">Coiled coil</keyword>
<comment type="caution">
    <text evidence="6">The sequence shown here is derived from an EMBL/GenBank/DDBJ whole genome shotgun (WGS) entry which is preliminary data.</text>
</comment>
<dbReference type="SMART" id="SM00248">
    <property type="entry name" value="ANK"/>
    <property type="match status" value="6"/>
</dbReference>
<feature type="repeat" description="ANK" evidence="3">
    <location>
        <begin position="890"/>
        <end position="922"/>
    </location>
</feature>
<accession>A0A9W8TMV0</accession>
<organism evidence="6 7">
    <name type="scientific">Xylaria arbuscula</name>
    <dbReference type="NCBI Taxonomy" id="114810"/>
    <lineage>
        <taxon>Eukaryota</taxon>
        <taxon>Fungi</taxon>
        <taxon>Dikarya</taxon>
        <taxon>Ascomycota</taxon>
        <taxon>Pezizomycotina</taxon>
        <taxon>Sordariomycetes</taxon>
        <taxon>Xylariomycetidae</taxon>
        <taxon>Xylariales</taxon>
        <taxon>Xylariaceae</taxon>
        <taxon>Xylaria</taxon>
    </lineage>
</organism>
<dbReference type="PROSITE" id="PS50297">
    <property type="entry name" value="ANK_REP_REGION"/>
    <property type="match status" value="1"/>
</dbReference>
<evidence type="ECO:0000256" key="1">
    <source>
        <dbReference type="ARBA" id="ARBA00022737"/>
    </source>
</evidence>
<dbReference type="SUPFAM" id="SSF48403">
    <property type="entry name" value="Ankyrin repeat"/>
    <property type="match status" value="1"/>
</dbReference>
<feature type="region of interest" description="Disordered" evidence="5">
    <location>
        <begin position="402"/>
        <end position="498"/>
    </location>
</feature>
<sequence>MARIQRKVLAPRSNRFHRHKAIPKRSPAKLLEAKCLAALNIMLQKISKDIKNDALEPAKRRIDTLLTFTPELVYIIPHSFKSQVKLCRFKDEFPKVLHRFLLRQASLMDAAVSGLALAVLCEQVVFNAPERPLYSQQFLREWHFLGKRLLELCGPAENSEFRPRPLRLLIAARWLEEIDPTINRLRFVGEKLIAIAVFASGAQNLPLPRIFPIKELAQLRDDLHKVYKVGTLSIQGRCGQIVPTSWERDAQAELDQFRDLGTVLATFCDAAILRLQGPIPRTQYTGSVHARLDNVLEKYNYAYTAGIQRIMEKGRDTFKEMQKLKEELAKELDKLKQCWYMTQETASARLNERRHTSRSFLNPAARLMPIDPSSFCKDALQELDKKWRQVSSIFDDNTKHQKIIGSEVITEDPPTPSEEGHDPEGGAKHTKPSRNGKRLLQPRLPPRTEPGDDKVFTDKLNSNKQGSIGDFDLDSNYVDSKDGSHPVSKRRKTDSMHPSITQIQERQEDYQTLGVGENQSSLYDLPGSPFSQASLAHSKKWQFKHTSIKRVTFNGKVILQIQYSLDSGKQEASAVEGRAQVSSPRTPMSSRHGNNTSDETMMQWDEDVTGPACDYVANGQQITRPRLCEERPHSEIRRCREIWASRVVFLPYHAKPMTQPSGQAILSVAALWYPYVGENAYNGFTSVRVVKGKSALMLNALSSYVLKVMKEYAATESCIRMGCVSGDKQLSGENGGWAMNHCVPSPVAARQAKQSLRTVTYFFMPHLPIRIFPFITSSQGPTMLKLPIEIHYMIAALCRPADLAALSISCRHLYAVYNKPLYENNVKHDQSSALYKICQYRNQDASVKALQKVINVGADLQRTFEVDIPHTLPRQYSWCIPKTNDIVYRHNLTPLHLAALKGLRDTVALLLQNGVDIDTPTDHLRWTPLLFALNNKQSLVAKLLIDRGASLALKRGISAIHVSVASGLLDITEYLVKEKRTNPNIGDRQGDTPLIYAITSPYSTEESISHLFTLGADFNQTTFVRGQYWSPLQIALKCERWELIEQLIDNGVHLEQTTPAGMNHPLLLALLAKSPKKQRIRKRVISKLLAGADPNMEVSGSLRIGSLLSILVRRKLRWETELLLRTGRVDVESKDSSGLTPLSQALSPSSGSSEIAALLLQHGARILQEPATEILRLINHICQTPDARAVKETLDYNRTLAPLFQLLFNHCSSLSPEGRDAVMTAFLDGCPPWMVAVTRK</sequence>
<feature type="compositionally biased region" description="Polar residues" evidence="5">
    <location>
        <begin position="580"/>
        <end position="596"/>
    </location>
</feature>
<dbReference type="AlphaFoldDB" id="A0A9W8TMV0"/>
<feature type="region of interest" description="Disordered" evidence="5">
    <location>
        <begin position="574"/>
        <end position="596"/>
    </location>
</feature>
<protein>
    <recommendedName>
        <fullName evidence="8">F-box domain-containing protein</fullName>
    </recommendedName>
</protein>
<evidence type="ECO:0000313" key="6">
    <source>
        <dbReference type="EMBL" id="KAJ3571730.1"/>
    </source>
</evidence>
<reference evidence="6" key="1">
    <citation type="submission" date="2022-07" db="EMBL/GenBank/DDBJ databases">
        <title>Genome Sequence of Xylaria arbuscula.</title>
        <authorList>
            <person name="Buettner E."/>
        </authorList>
    </citation>
    <scope>NUCLEOTIDE SEQUENCE</scope>
    <source>
        <strain evidence="6">VT107</strain>
    </source>
</reference>
<dbReference type="PROSITE" id="PS50088">
    <property type="entry name" value="ANK_REPEAT"/>
    <property type="match status" value="1"/>
</dbReference>
<evidence type="ECO:0000256" key="5">
    <source>
        <dbReference type="SAM" id="MobiDB-lite"/>
    </source>
</evidence>
<dbReference type="VEuPathDB" id="FungiDB:F4678DRAFT_477580"/>
<dbReference type="InterPro" id="IPR051165">
    <property type="entry name" value="Multifunctional_ANK_Repeat"/>
</dbReference>
<dbReference type="EMBL" id="JANPWZ010000820">
    <property type="protein sequence ID" value="KAJ3571730.1"/>
    <property type="molecule type" value="Genomic_DNA"/>
</dbReference>
<feature type="coiled-coil region" evidence="4">
    <location>
        <begin position="311"/>
        <end position="338"/>
    </location>
</feature>
<dbReference type="Gene3D" id="1.25.40.20">
    <property type="entry name" value="Ankyrin repeat-containing domain"/>
    <property type="match status" value="2"/>
</dbReference>
<dbReference type="InterPro" id="IPR002110">
    <property type="entry name" value="Ankyrin_rpt"/>
</dbReference>
<evidence type="ECO:0000256" key="4">
    <source>
        <dbReference type="SAM" id="Coils"/>
    </source>
</evidence>
<keyword evidence="2 3" id="KW-0040">ANK repeat</keyword>